<dbReference type="InterPro" id="IPR005321">
    <property type="entry name" value="Peptidase_S58_DmpA"/>
</dbReference>
<sequence length="112" mass="12232">MMVVITDAPVTARNLERIAKRAFMGMARTGGIASNGSGDYVIAMSVAPENLLDESKPFYTPKELQNDSMSPLFMATIEATEEALLNSLFAAKTIKGINNKEVQRLPVEKIIK</sequence>
<evidence type="ECO:0000313" key="2">
    <source>
        <dbReference type="EMBL" id="MPN59424.1"/>
    </source>
</evidence>
<keyword evidence="2" id="KW-0031">Aminopeptidase</keyword>
<dbReference type="GO" id="GO:0004177">
    <property type="term" value="F:aminopeptidase activity"/>
    <property type="evidence" value="ECO:0007669"/>
    <property type="project" value="UniProtKB-KW"/>
</dbReference>
<keyword evidence="2" id="KW-0645">Protease</keyword>
<comment type="similarity">
    <text evidence="1">Belongs to the peptidase S58 family.</text>
</comment>
<proteinExistence type="inferred from homology"/>
<name>A0A645JGE8_9ZZZZ</name>
<dbReference type="EC" id="3.4.11.25" evidence="2"/>
<dbReference type="PANTHER" id="PTHR36512:SF3">
    <property type="entry name" value="BLR5678 PROTEIN"/>
    <property type="match status" value="1"/>
</dbReference>
<reference evidence="2" key="1">
    <citation type="submission" date="2019-08" db="EMBL/GenBank/DDBJ databases">
        <authorList>
            <person name="Kucharzyk K."/>
            <person name="Murdoch R.W."/>
            <person name="Higgins S."/>
            <person name="Loffler F."/>
        </authorList>
    </citation>
    <scope>NUCLEOTIDE SEQUENCE</scope>
</reference>
<dbReference type="Pfam" id="PF03576">
    <property type="entry name" value="Peptidase_S58"/>
    <property type="match status" value="1"/>
</dbReference>
<dbReference type="SUPFAM" id="SSF56266">
    <property type="entry name" value="DmpA/ArgJ-like"/>
    <property type="match status" value="1"/>
</dbReference>
<comment type="caution">
    <text evidence="2">The sequence shown here is derived from an EMBL/GenBank/DDBJ whole genome shotgun (WGS) entry which is preliminary data.</text>
</comment>
<dbReference type="EMBL" id="VSSQ01133426">
    <property type="protein sequence ID" value="MPN59424.1"/>
    <property type="molecule type" value="Genomic_DNA"/>
</dbReference>
<dbReference type="Gene3D" id="3.60.70.12">
    <property type="entry name" value="L-amino peptidase D-ALA esterase/amidase"/>
    <property type="match status" value="1"/>
</dbReference>
<dbReference type="PANTHER" id="PTHR36512">
    <property type="entry name" value="D-AMINOPEPTIDASE"/>
    <property type="match status" value="1"/>
</dbReference>
<protein>
    <submittedName>
        <fullName evidence="2">Beta-peptidyl aminopeptidase BapA</fullName>
        <ecNumber evidence="2">3.4.11.25</ecNumber>
    </submittedName>
</protein>
<evidence type="ECO:0000256" key="1">
    <source>
        <dbReference type="ARBA" id="ARBA00007068"/>
    </source>
</evidence>
<dbReference type="AlphaFoldDB" id="A0A645JGE8"/>
<keyword evidence="2" id="KW-0378">Hydrolase</keyword>
<dbReference type="InterPro" id="IPR016117">
    <property type="entry name" value="ArgJ-like_dom_sf"/>
</dbReference>
<gene>
    <name evidence="2" type="ORF">SDC9_207145</name>
</gene>
<accession>A0A645JGE8</accession>
<organism evidence="2">
    <name type="scientific">bioreactor metagenome</name>
    <dbReference type="NCBI Taxonomy" id="1076179"/>
    <lineage>
        <taxon>unclassified sequences</taxon>
        <taxon>metagenomes</taxon>
        <taxon>ecological metagenomes</taxon>
    </lineage>
</organism>